<dbReference type="Gene3D" id="3.40.50.2300">
    <property type="match status" value="1"/>
</dbReference>
<dbReference type="SUPFAM" id="SSF55874">
    <property type="entry name" value="ATPase domain of HSP90 chaperone/DNA topoisomerase II/histidine kinase"/>
    <property type="match status" value="1"/>
</dbReference>
<gene>
    <name evidence="12" type="ORF">RDV89_00015</name>
</gene>
<dbReference type="Pfam" id="PF02518">
    <property type="entry name" value="HATPase_c"/>
    <property type="match status" value="1"/>
</dbReference>
<comment type="subcellular location">
    <subcellularLocation>
        <location evidence="2">Cell membrane</location>
    </subcellularLocation>
</comment>
<evidence type="ECO:0000256" key="4">
    <source>
        <dbReference type="ARBA" id="ARBA00022553"/>
    </source>
</evidence>
<dbReference type="CDD" id="cd17546">
    <property type="entry name" value="REC_hyHK_CKI1_RcsC-like"/>
    <property type="match status" value="1"/>
</dbReference>
<dbReference type="InterPro" id="IPR003594">
    <property type="entry name" value="HATPase_dom"/>
</dbReference>
<feature type="transmembrane region" description="Helical" evidence="9">
    <location>
        <begin position="208"/>
        <end position="230"/>
    </location>
</feature>
<dbReference type="CDD" id="cd16922">
    <property type="entry name" value="HATPase_EvgS-ArcB-TorS-like"/>
    <property type="match status" value="1"/>
</dbReference>
<feature type="transmembrane region" description="Helical" evidence="9">
    <location>
        <begin position="144"/>
        <end position="163"/>
    </location>
</feature>
<dbReference type="PANTHER" id="PTHR45339">
    <property type="entry name" value="HYBRID SIGNAL TRANSDUCTION HISTIDINE KINASE J"/>
    <property type="match status" value="1"/>
</dbReference>
<dbReference type="SUPFAM" id="SSF52172">
    <property type="entry name" value="CheY-like"/>
    <property type="match status" value="1"/>
</dbReference>
<feature type="domain" description="Histidine kinase" evidence="10">
    <location>
        <begin position="348"/>
        <end position="570"/>
    </location>
</feature>
<evidence type="ECO:0000256" key="8">
    <source>
        <dbReference type="SAM" id="MobiDB-lite"/>
    </source>
</evidence>
<feature type="transmembrane region" description="Helical" evidence="9">
    <location>
        <begin position="12"/>
        <end position="32"/>
    </location>
</feature>
<keyword evidence="4 7" id="KW-0597">Phosphoprotein</keyword>
<keyword evidence="6" id="KW-0902">Two-component regulatory system</keyword>
<dbReference type="SUPFAM" id="SSF47384">
    <property type="entry name" value="Homodimeric domain of signal transducing histidine kinase"/>
    <property type="match status" value="1"/>
</dbReference>
<evidence type="ECO:0000259" key="11">
    <source>
        <dbReference type="PROSITE" id="PS50110"/>
    </source>
</evidence>
<comment type="catalytic activity">
    <reaction evidence="1">
        <text>ATP + protein L-histidine = ADP + protein N-phospho-L-histidine.</text>
        <dbReference type="EC" id="2.7.13.3"/>
    </reaction>
</comment>
<evidence type="ECO:0000313" key="12">
    <source>
        <dbReference type="EMBL" id="MDT9591428.1"/>
    </source>
</evidence>
<evidence type="ECO:0000256" key="2">
    <source>
        <dbReference type="ARBA" id="ARBA00004236"/>
    </source>
</evidence>
<dbReference type="CDD" id="cd00082">
    <property type="entry name" value="HisKA"/>
    <property type="match status" value="1"/>
</dbReference>
<keyword evidence="13" id="KW-1185">Reference proteome</keyword>
<reference evidence="12 13" key="1">
    <citation type="submission" date="2023-08" db="EMBL/GenBank/DDBJ databases">
        <title>Nocardioides seae sp. nov., a bacterium isolated from a soil.</title>
        <authorList>
            <person name="Wang X."/>
        </authorList>
    </citation>
    <scope>NUCLEOTIDE SEQUENCE [LARGE SCALE GENOMIC DNA]</scope>
    <source>
        <strain evidence="12 13">YZH12</strain>
    </source>
</reference>
<dbReference type="EMBL" id="JAVYII010000001">
    <property type="protein sequence ID" value="MDT9591428.1"/>
    <property type="molecule type" value="Genomic_DNA"/>
</dbReference>
<name>A0ABU3PQD1_9ACTN</name>
<evidence type="ECO:0000256" key="5">
    <source>
        <dbReference type="ARBA" id="ARBA00022777"/>
    </source>
</evidence>
<organism evidence="12 13">
    <name type="scientific">Nocardioides imazamoxiresistens</name>
    <dbReference type="NCBI Taxonomy" id="3231893"/>
    <lineage>
        <taxon>Bacteria</taxon>
        <taxon>Bacillati</taxon>
        <taxon>Actinomycetota</taxon>
        <taxon>Actinomycetes</taxon>
        <taxon>Propionibacteriales</taxon>
        <taxon>Nocardioidaceae</taxon>
        <taxon>Nocardioides</taxon>
    </lineage>
</organism>
<dbReference type="InterPro" id="IPR001789">
    <property type="entry name" value="Sig_transdc_resp-reg_receiver"/>
</dbReference>
<dbReference type="GO" id="GO:0005524">
    <property type="term" value="F:ATP binding"/>
    <property type="evidence" value="ECO:0007669"/>
    <property type="project" value="UniProtKB-KW"/>
</dbReference>
<dbReference type="RefSeq" id="WP_315730392.1">
    <property type="nucleotide sequence ID" value="NZ_JAVYII010000001.1"/>
</dbReference>
<evidence type="ECO:0000256" key="3">
    <source>
        <dbReference type="ARBA" id="ARBA00012438"/>
    </source>
</evidence>
<sequence length="733" mass="76361">MHGTDDRHRRAHVATAGVLALTAVGVLVSHFLQPESAFGQASYLAFIVGAPVLGYVGARRRRGTERLVGIVISAGLASFALGDLLWFALQWTGRAPEISVADVFWGSSYLGIGGGLLLMIALAPHPAGPRDPDEPPPPPRLDPGAVVDALTVATLSVAVLWTLSVGELISNDAIATGTRVVRGGYAVMSSVLVGLVVRALWLRRARPASALPLVLGASSWLVADLGYLAWSATGVGESSLDVLWMSGSVLMALGASVSSTPTGEAAAAYRESTRSRLVVATVPLLVPPLLILLGPGRTDHASLAGLAIAMIVLTGLAFARTSRMLAAERDAREEALAASRAKSDFLATMSHEIRTPLNGVLGLNELLLTTRLAPQQREYAEGVRTAGTSLLALINDILDLAKVEAGRVELERVRFAPSDVVDEAVALLAETAHSRRVALAADLDDDAALVVLGDPGRLRQVVVNLLSNAVKFTEAGGEVRVGLSVTRTSPTAALVRITVADTGIGMSPEVQLRVFAPFTQADSSTTRRFGGTGLGLAIVRRLVDAMDGRVDLTSAEGAGTTFTVAVTLPVADPASAPAPPPLPAPPVSAPTPVPEPGPAPEPAPPATRRVLVVDDDEINRIVAIGILAKLGYAADEAADGTRALEAMADGAYDAVLLDCQMPGRDGYEVATTRRREEQEQALPHLPIVAMTANVLVGERERCLAAGMDDYVSKPVTPASIGEALRRTMSATGA</sequence>
<dbReference type="EC" id="2.7.13.3" evidence="3"/>
<feature type="transmembrane region" description="Helical" evidence="9">
    <location>
        <begin position="68"/>
        <end position="91"/>
    </location>
</feature>
<keyword evidence="12" id="KW-0547">Nucleotide-binding</keyword>
<dbReference type="InterPro" id="IPR003661">
    <property type="entry name" value="HisK_dim/P_dom"/>
</dbReference>
<proteinExistence type="predicted"/>
<evidence type="ECO:0000256" key="1">
    <source>
        <dbReference type="ARBA" id="ARBA00000085"/>
    </source>
</evidence>
<dbReference type="Gene3D" id="1.10.287.130">
    <property type="match status" value="1"/>
</dbReference>
<dbReference type="InterPro" id="IPR011006">
    <property type="entry name" value="CheY-like_superfamily"/>
</dbReference>
<dbReference type="SMART" id="SM00388">
    <property type="entry name" value="HisKA"/>
    <property type="match status" value="1"/>
</dbReference>
<keyword evidence="9" id="KW-0472">Membrane</keyword>
<dbReference type="SMART" id="SM00448">
    <property type="entry name" value="REC"/>
    <property type="match status" value="1"/>
</dbReference>
<keyword evidence="5" id="KW-0808">Transferase</keyword>
<dbReference type="Gene3D" id="3.30.565.10">
    <property type="entry name" value="Histidine kinase-like ATPase, C-terminal domain"/>
    <property type="match status" value="1"/>
</dbReference>
<feature type="transmembrane region" description="Helical" evidence="9">
    <location>
        <begin position="103"/>
        <end position="123"/>
    </location>
</feature>
<dbReference type="Proteomes" id="UP001268542">
    <property type="component" value="Unassembled WGS sequence"/>
</dbReference>
<evidence type="ECO:0000256" key="7">
    <source>
        <dbReference type="PROSITE-ProRule" id="PRU00169"/>
    </source>
</evidence>
<evidence type="ECO:0000313" key="13">
    <source>
        <dbReference type="Proteomes" id="UP001268542"/>
    </source>
</evidence>
<keyword evidence="9" id="KW-1133">Transmembrane helix</keyword>
<keyword evidence="5" id="KW-0418">Kinase</keyword>
<keyword evidence="9" id="KW-0812">Transmembrane</keyword>
<feature type="transmembrane region" description="Helical" evidence="9">
    <location>
        <begin position="183"/>
        <end position="201"/>
    </location>
</feature>
<feature type="region of interest" description="Disordered" evidence="8">
    <location>
        <begin position="575"/>
        <end position="606"/>
    </location>
</feature>
<dbReference type="InterPro" id="IPR036890">
    <property type="entry name" value="HATPase_C_sf"/>
</dbReference>
<dbReference type="InterPro" id="IPR005467">
    <property type="entry name" value="His_kinase_dom"/>
</dbReference>
<evidence type="ECO:0000259" key="10">
    <source>
        <dbReference type="PROSITE" id="PS50109"/>
    </source>
</evidence>
<dbReference type="Pfam" id="PF00512">
    <property type="entry name" value="HisKA"/>
    <property type="match status" value="1"/>
</dbReference>
<evidence type="ECO:0000256" key="6">
    <source>
        <dbReference type="ARBA" id="ARBA00023012"/>
    </source>
</evidence>
<feature type="transmembrane region" description="Helical" evidence="9">
    <location>
        <begin position="38"/>
        <end position="56"/>
    </location>
</feature>
<dbReference type="PRINTS" id="PR00344">
    <property type="entry name" value="BCTRLSENSOR"/>
</dbReference>
<evidence type="ECO:0000256" key="9">
    <source>
        <dbReference type="SAM" id="Phobius"/>
    </source>
</evidence>
<keyword evidence="12" id="KW-0067">ATP-binding</keyword>
<comment type="caution">
    <text evidence="12">The sequence shown here is derived from an EMBL/GenBank/DDBJ whole genome shotgun (WGS) entry which is preliminary data.</text>
</comment>
<dbReference type="SMART" id="SM00387">
    <property type="entry name" value="HATPase_c"/>
    <property type="match status" value="1"/>
</dbReference>
<dbReference type="PANTHER" id="PTHR45339:SF1">
    <property type="entry name" value="HYBRID SIGNAL TRANSDUCTION HISTIDINE KINASE J"/>
    <property type="match status" value="1"/>
</dbReference>
<dbReference type="InterPro" id="IPR036097">
    <property type="entry name" value="HisK_dim/P_sf"/>
</dbReference>
<dbReference type="PROSITE" id="PS50109">
    <property type="entry name" value="HIS_KIN"/>
    <property type="match status" value="1"/>
</dbReference>
<dbReference type="InterPro" id="IPR004358">
    <property type="entry name" value="Sig_transdc_His_kin-like_C"/>
</dbReference>
<protein>
    <recommendedName>
        <fullName evidence="3">histidine kinase</fullName>
        <ecNumber evidence="3">2.7.13.3</ecNumber>
    </recommendedName>
</protein>
<feature type="compositionally biased region" description="Pro residues" evidence="8">
    <location>
        <begin position="576"/>
        <end position="605"/>
    </location>
</feature>
<feature type="transmembrane region" description="Helical" evidence="9">
    <location>
        <begin position="275"/>
        <end position="294"/>
    </location>
</feature>
<feature type="modified residue" description="4-aspartylphosphate" evidence="7">
    <location>
        <position position="658"/>
    </location>
</feature>
<accession>A0ABU3PQD1</accession>
<feature type="domain" description="Response regulatory" evidence="11">
    <location>
        <begin position="609"/>
        <end position="728"/>
    </location>
</feature>
<dbReference type="Pfam" id="PF00072">
    <property type="entry name" value="Response_reg"/>
    <property type="match status" value="1"/>
</dbReference>
<dbReference type="PROSITE" id="PS50110">
    <property type="entry name" value="RESPONSE_REGULATORY"/>
    <property type="match status" value="1"/>
</dbReference>
<feature type="transmembrane region" description="Helical" evidence="9">
    <location>
        <begin position="300"/>
        <end position="319"/>
    </location>
</feature>